<evidence type="ECO:0000256" key="1">
    <source>
        <dbReference type="SAM" id="MobiDB-lite"/>
    </source>
</evidence>
<evidence type="ECO:0000313" key="3">
    <source>
        <dbReference type="Proteomes" id="UP001642484"/>
    </source>
</evidence>
<proteinExistence type="predicted"/>
<reference evidence="2 3" key="1">
    <citation type="submission" date="2024-02" db="EMBL/GenBank/DDBJ databases">
        <authorList>
            <person name="Chen Y."/>
            <person name="Shah S."/>
            <person name="Dougan E. K."/>
            <person name="Thang M."/>
            <person name="Chan C."/>
        </authorList>
    </citation>
    <scope>NUCLEOTIDE SEQUENCE [LARGE SCALE GENOMIC DNA]</scope>
</reference>
<dbReference type="EMBL" id="CAXAMN010025262">
    <property type="protein sequence ID" value="CAK9093872.1"/>
    <property type="molecule type" value="Genomic_DNA"/>
</dbReference>
<comment type="caution">
    <text evidence="2">The sequence shown here is derived from an EMBL/GenBank/DDBJ whole genome shotgun (WGS) entry which is preliminary data.</text>
</comment>
<sequence>MVRQPRNGQSAQQFHAPNPTQLASPLPSVTSPSPALTQAQVMAQMITQAHGNPHGQAHAAAHMMQVLGNPQGQTQAAAQMIQVMAQQQAAQVAQAQMPAMQAAPNATNFSMQGAMDPMAAASFQSPVASPNPFAQQFHSPNPMASPLPSGTSPSPAFTQAQAMAQMITQAHGNPHGQAQAAAQMMQAHGNPQGQAQAAAQMMQVMTAQHHAQSAAEVMSAQHHAQAAAEVMTAQHHAQAAAEARWNITASVKREVENYSMHAVSKAVEDDWMFGTRDTVPIGETLAKTLAPSTGAHPKKRHCAEAQMPAAMQS</sequence>
<feature type="region of interest" description="Disordered" evidence="1">
    <location>
        <begin position="1"/>
        <end position="33"/>
    </location>
</feature>
<protein>
    <submittedName>
        <fullName evidence="2">Uncharacterized protein</fullName>
    </submittedName>
</protein>
<accession>A0ABP0QZZ3</accession>
<gene>
    <name evidence="2" type="ORF">CCMP2556_LOCUS44808</name>
</gene>
<name>A0ABP0QZZ3_9DINO</name>
<feature type="compositionally biased region" description="Polar residues" evidence="1">
    <location>
        <begin position="126"/>
        <end position="139"/>
    </location>
</feature>
<keyword evidence="3" id="KW-1185">Reference proteome</keyword>
<dbReference type="Proteomes" id="UP001642484">
    <property type="component" value="Unassembled WGS sequence"/>
</dbReference>
<organism evidence="2 3">
    <name type="scientific">Durusdinium trenchii</name>
    <dbReference type="NCBI Taxonomy" id="1381693"/>
    <lineage>
        <taxon>Eukaryota</taxon>
        <taxon>Sar</taxon>
        <taxon>Alveolata</taxon>
        <taxon>Dinophyceae</taxon>
        <taxon>Suessiales</taxon>
        <taxon>Symbiodiniaceae</taxon>
        <taxon>Durusdinium</taxon>
    </lineage>
</organism>
<feature type="region of interest" description="Disordered" evidence="1">
    <location>
        <begin position="126"/>
        <end position="156"/>
    </location>
</feature>
<evidence type="ECO:0000313" key="2">
    <source>
        <dbReference type="EMBL" id="CAK9093872.1"/>
    </source>
</evidence>